<name>A0AA40KFA5_9HYME</name>
<reference evidence="1" key="1">
    <citation type="submission" date="2021-10" db="EMBL/GenBank/DDBJ databases">
        <title>Melipona bicolor Genome sequencing and assembly.</title>
        <authorList>
            <person name="Araujo N.S."/>
            <person name="Arias M.C."/>
        </authorList>
    </citation>
    <scope>NUCLEOTIDE SEQUENCE</scope>
    <source>
        <strain evidence="1">USP_2M_L1-L4_2017</strain>
        <tissue evidence="1">Whole body</tissue>
    </source>
</reference>
<gene>
    <name evidence="1" type="ORF">K0M31_015376</name>
</gene>
<accession>A0AA40KFA5</accession>
<dbReference type="Proteomes" id="UP001177670">
    <property type="component" value="Unassembled WGS sequence"/>
</dbReference>
<evidence type="ECO:0000313" key="2">
    <source>
        <dbReference type="Proteomes" id="UP001177670"/>
    </source>
</evidence>
<dbReference type="EMBL" id="JAHYIQ010000045">
    <property type="protein sequence ID" value="KAK1118100.1"/>
    <property type="molecule type" value="Genomic_DNA"/>
</dbReference>
<comment type="caution">
    <text evidence="1">The sequence shown here is derived from an EMBL/GenBank/DDBJ whole genome shotgun (WGS) entry which is preliminary data.</text>
</comment>
<evidence type="ECO:0000313" key="1">
    <source>
        <dbReference type="EMBL" id="KAK1118100.1"/>
    </source>
</evidence>
<keyword evidence="2" id="KW-1185">Reference proteome</keyword>
<proteinExistence type="predicted"/>
<dbReference type="AlphaFoldDB" id="A0AA40KFA5"/>
<sequence length="123" mass="13687">MRLAIQPAVQPAEDFVISGRRSEVLAGRSEWEGGEVGEIIHPVIEFREGKAKRERPGEMETEGDSKVKDWKGFERNSKRIRKEFDANGFGSKTMGTGKIDTTATGNIEIGNEAMENSEMEAEK</sequence>
<organism evidence="1 2">
    <name type="scientific">Melipona bicolor</name>
    <dbReference type="NCBI Taxonomy" id="60889"/>
    <lineage>
        <taxon>Eukaryota</taxon>
        <taxon>Metazoa</taxon>
        <taxon>Ecdysozoa</taxon>
        <taxon>Arthropoda</taxon>
        <taxon>Hexapoda</taxon>
        <taxon>Insecta</taxon>
        <taxon>Pterygota</taxon>
        <taxon>Neoptera</taxon>
        <taxon>Endopterygota</taxon>
        <taxon>Hymenoptera</taxon>
        <taxon>Apocrita</taxon>
        <taxon>Aculeata</taxon>
        <taxon>Apoidea</taxon>
        <taxon>Anthophila</taxon>
        <taxon>Apidae</taxon>
        <taxon>Melipona</taxon>
    </lineage>
</organism>
<protein>
    <submittedName>
        <fullName evidence="1">Uncharacterized protein</fullName>
    </submittedName>
</protein>